<gene>
    <name evidence="1" type="primary">Nfu_g_1_025062</name>
</gene>
<reference evidence="1" key="1">
    <citation type="submission" date="2016-05" db="EMBL/GenBank/DDBJ databases">
        <authorList>
            <person name="Lavstsen T."/>
            <person name="Jespersen J.S."/>
        </authorList>
    </citation>
    <scope>NUCLEOTIDE SEQUENCE</scope>
    <source>
        <tissue evidence="1">Brain</tissue>
    </source>
</reference>
<proteinExistence type="predicted"/>
<feature type="non-terminal residue" evidence="1">
    <location>
        <position position="53"/>
    </location>
</feature>
<evidence type="ECO:0000313" key="1">
    <source>
        <dbReference type="EMBL" id="SBP47621.1"/>
    </source>
</evidence>
<sequence length="53" mass="5919">FVKTSFETLPLESPLSAIREKSKHTWLRSMVGWGKDAPAHQYRREESSAGTGG</sequence>
<dbReference type="EMBL" id="HADY01009136">
    <property type="protein sequence ID" value="SBP47621.1"/>
    <property type="molecule type" value="Transcribed_RNA"/>
</dbReference>
<protein>
    <submittedName>
        <fullName evidence="1">Uncharacterized protein</fullName>
    </submittedName>
</protein>
<feature type="non-terminal residue" evidence="1">
    <location>
        <position position="1"/>
    </location>
</feature>
<name>A0A1A7ZZC9_NOTFU</name>
<accession>A0A1A7ZZC9</accession>
<organism evidence="1">
    <name type="scientific">Nothobranchius furzeri</name>
    <name type="common">Turquoise killifish</name>
    <dbReference type="NCBI Taxonomy" id="105023"/>
    <lineage>
        <taxon>Eukaryota</taxon>
        <taxon>Metazoa</taxon>
        <taxon>Chordata</taxon>
        <taxon>Craniata</taxon>
        <taxon>Vertebrata</taxon>
        <taxon>Euteleostomi</taxon>
        <taxon>Actinopterygii</taxon>
        <taxon>Neopterygii</taxon>
        <taxon>Teleostei</taxon>
        <taxon>Neoteleostei</taxon>
        <taxon>Acanthomorphata</taxon>
        <taxon>Ovalentaria</taxon>
        <taxon>Atherinomorphae</taxon>
        <taxon>Cyprinodontiformes</taxon>
        <taxon>Nothobranchiidae</taxon>
        <taxon>Nothobranchius</taxon>
    </lineage>
</organism>
<dbReference type="AlphaFoldDB" id="A0A1A7ZZC9"/>
<reference evidence="1" key="2">
    <citation type="submission" date="2016-06" db="EMBL/GenBank/DDBJ databases">
        <title>The genome of a short-lived fish provides insights into sex chromosome evolution and the genetic control of aging.</title>
        <authorList>
            <person name="Reichwald K."/>
            <person name="Felder M."/>
            <person name="Petzold A."/>
            <person name="Koch P."/>
            <person name="Groth M."/>
            <person name="Platzer M."/>
        </authorList>
    </citation>
    <scope>NUCLEOTIDE SEQUENCE</scope>
    <source>
        <tissue evidence="1">Brain</tissue>
    </source>
</reference>